<keyword evidence="7" id="KW-1185">Reference proteome</keyword>
<reference evidence="6 7" key="1">
    <citation type="submission" date="2024-01" db="EMBL/GenBank/DDBJ databases">
        <title>Genome insights into Plantactinospora veratri sp. nov.</title>
        <authorList>
            <person name="Wang L."/>
        </authorList>
    </citation>
    <scope>NUCLEOTIDE SEQUENCE [LARGE SCALE GENOMIC DNA]</scope>
    <source>
        <strain evidence="6 7">NEAU-FHS4</strain>
    </source>
</reference>
<dbReference type="SMART" id="SM00342">
    <property type="entry name" value="HTH_ARAC"/>
    <property type="match status" value="1"/>
</dbReference>
<organism evidence="6 7">
    <name type="scientific">Plantactinospora veratri</name>
    <dbReference type="NCBI Taxonomy" id="1436122"/>
    <lineage>
        <taxon>Bacteria</taxon>
        <taxon>Bacillati</taxon>
        <taxon>Actinomycetota</taxon>
        <taxon>Actinomycetes</taxon>
        <taxon>Micromonosporales</taxon>
        <taxon>Micromonosporaceae</taxon>
        <taxon>Plantactinospora</taxon>
    </lineage>
</organism>
<proteinExistence type="predicted"/>
<dbReference type="PANTHER" id="PTHR46796:SF2">
    <property type="entry name" value="TRANSCRIPTIONAL REGULATORY PROTEIN"/>
    <property type="match status" value="1"/>
</dbReference>
<evidence type="ECO:0000256" key="3">
    <source>
        <dbReference type="ARBA" id="ARBA00023159"/>
    </source>
</evidence>
<dbReference type="InterPro" id="IPR018060">
    <property type="entry name" value="HTH_AraC"/>
</dbReference>
<evidence type="ECO:0000313" key="7">
    <source>
        <dbReference type="Proteomes" id="UP001339911"/>
    </source>
</evidence>
<evidence type="ECO:0000256" key="2">
    <source>
        <dbReference type="ARBA" id="ARBA00023125"/>
    </source>
</evidence>
<feature type="domain" description="HTH araC/xylS-type" evidence="5">
    <location>
        <begin position="182"/>
        <end position="279"/>
    </location>
</feature>
<keyword evidence="4" id="KW-0804">Transcription</keyword>
<dbReference type="SUPFAM" id="SSF46689">
    <property type="entry name" value="Homeodomain-like"/>
    <property type="match status" value="2"/>
</dbReference>
<dbReference type="InterPro" id="IPR003313">
    <property type="entry name" value="AraC-bd"/>
</dbReference>
<protein>
    <submittedName>
        <fullName evidence="6">AraC family transcriptional regulator</fullName>
    </submittedName>
</protein>
<comment type="caution">
    <text evidence="6">The sequence shown here is derived from an EMBL/GenBank/DDBJ whole genome shotgun (WGS) entry which is preliminary data.</text>
</comment>
<dbReference type="PANTHER" id="PTHR46796">
    <property type="entry name" value="HTH-TYPE TRANSCRIPTIONAL ACTIVATOR RHAS-RELATED"/>
    <property type="match status" value="1"/>
</dbReference>
<dbReference type="Proteomes" id="UP001339911">
    <property type="component" value="Unassembled WGS sequence"/>
</dbReference>
<dbReference type="InterPro" id="IPR018062">
    <property type="entry name" value="HTH_AraC-typ_CS"/>
</dbReference>
<dbReference type="RefSeq" id="WP_331210685.1">
    <property type="nucleotide sequence ID" value="NZ_JAZGQL010000026.1"/>
</dbReference>
<evidence type="ECO:0000256" key="4">
    <source>
        <dbReference type="ARBA" id="ARBA00023163"/>
    </source>
</evidence>
<dbReference type="InterPro" id="IPR009057">
    <property type="entry name" value="Homeodomain-like_sf"/>
</dbReference>
<accession>A0ABU7SKR1</accession>
<dbReference type="EMBL" id="JAZGQL010000026">
    <property type="protein sequence ID" value="MEE6310467.1"/>
    <property type="molecule type" value="Genomic_DNA"/>
</dbReference>
<keyword evidence="1" id="KW-0805">Transcription regulation</keyword>
<dbReference type="Pfam" id="PF12833">
    <property type="entry name" value="HTH_18"/>
    <property type="match status" value="1"/>
</dbReference>
<dbReference type="PROSITE" id="PS01124">
    <property type="entry name" value="HTH_ARAC_FAMILY_2"/>
    <property type="match status" value="1"/>
</dbReference>
<keyword evidence="2" id="KW-0238">DNA-binding</keyword>
<gene>
    <name evidence="6" type="ORF">V1634_26875</name>
</gene>
<dbReference type="InterPro" id="IPR037923">
    <property type="entry name" value="HTH-like"/>
</dbReference>
<evidence type="ECO:0000259" key="5">
    <source>
        <dbReference type="PROSITE" id="PS01124"/>
    </source>
</evidence>
<dbReference type="Pfam" id="PF02311">
    <property type="entry name" value="AraC_binding"/>
    <property type="match status" value="1"/>
</dbReference>
<evidence type="ECO:0000313" key="6">
    <source>
        <dbReference type="EMBL" id="MEE6310467.1"/>
    </source>
</evidence>
<name>A0ABU7SKR1_9ACTN</name>
<dbReference type="PROSITE" id="PS00041">
    <property type="entry name" value="HTH_ARAC_FAMILY_1"/>
    <property type="match status" value="1"/>
</dbReference>
<keyword evidence="3" id="KW-0010">Activator</keyword>
<dbReference type="Gene3D" id="1.10.10.60">
    <property type="entry name" value="Homeodomain-like"/>
    <property type="match status" value="2"/>
</dbReference>
<dbReference type="InterPro" id="IPR050204">
    <property type="entry name" value="AraC_XylS_family_regulators"/>
</dbReference>
<sequence length="282" mass="31168">MTLADGGNPSAPARIWWAPDLGGLELFRATISEFEFRPHAHEEFFLALTEDGLATPSYRGQTHVIGAGDLITLNPEETHSGGPPAETSWSYRALYPGPDLMGKIAAEFPGVRRHVPAFGADVVRDREVVARLRRFHRLAELPGSSRLAREAHLVEALALLVARHTAPSRTHTRAGRERVAVRRSTEYLQEHADQNVTLEALAEIAGLSPFYLCRVFRAAVGMTPHAYQTQTRVRRAKSLLRAGLPITVAATEAGFYDQAHLTRHFKRLVGLPPGRYARDTTT</sequence>
<dbReference type="SUPFAM" id="SSF51215">
    <property type="entry name" value="Regulatory protein AraC"/>
    <property type="match status" value="1"/>
</dbReference>
<evidence type="ECO:0000256" key="1">
    <source>
        <dbReference type="ARBA" id="ARBA00023015"/>
    </source>
</evidence>